<dbReference type="InterPro" id="IPR023210">
    <property type="entry name" value="NADP_OxRdtase_dom"/>
</dbReference>
<dbReference type="Proteomes" id="UP001610334">
    <property type="component" value="Unassembled WGS sequence"/>
</dbReference>
<feature type="domain" description="NADP-dependent oxidoreductase" evidence="2">
    <location>
        <begin position="12"/>
        <end position="312"/>
    </location>
</feature>
<reference evidence="3 4" key="1">
    <citation type="submission" date="2024-07" db="EMBL/GenBank/DDBJ databases">
        <title>Section-level genome sequencing and comparative genomics of Aspergillus sections Usti and Cavernicolus.</title>
        <authorList>
            <consortium name="Lawrence Berkeley National Laboratory"/>
            <person name="Nybo J.L."/>
            <person name="Vesth T.C."/>
            <person name="Theobald S."/>
            <person name="Frisvad J.C."/>
            <person name="Larsen T.O."/>
            <person name="Kjaerboelling I."/>
            <person name="Rothschild-Mancinelli K."/>
            <person name="Lyhne E.K."/>
            <person name="Kogle M.E."/>
            <person name="Barry K."/>
            <person name="Clum A."/>
            <person name="Na H."/>
            <person name="Ledsgaard L."/>
            <person name="Lin J."/>
            <person name="Lipzen A."/>
            <person name="Kuo A."/>
            <person name="Riley R."/>
            <person name="Mondo S."/>
            <person name="Labutti K."/>
            <person name="Haridas S."/>
            <person name="Pangalinan J."/>
            <person name="Salamov A.A."/>
            <person name="Simmons B.A."/>
            <person name="Magnuson J.K."/>
            <person name="Chen J."/>
            <person name="Drula E."/>
            <person name="Henrissat B."/>
            <person name="Wiebenga A."/>
            <person name="Lubbers R.J."/>
            <person name="Gomes A.C."/>
            <person name="Makela M.R."/>
            <person name="Stajich J."/>
            <person name="Grigoriev I.V."/>
            <person name="Mortensen U.H."/>
            <person name="De Vries R.P."/>
            <person name="Baker S.E."/>
            <person name="Andersen M.R."/>
        </authorList>
    </citation>
    <scope>NUCLEOTIDE SEQUENCE [LARGE SCALE GENOMIC DNA]</scope>
    <source>
        <strain evidence="3 4">CBS 588.65</strain>
    </source>
</reference>
<dbReference type="PANTHER" id="PTHR43625:SF78">
    <property type="entry name" value="PYRIDOXAL REDUCTASE-RELATED"/>
    <property type="match status" value="1"/>
</dbReference>
<dbReference type="PANTHER" id="PTHR43625">
    <property type="entry name" value="AFLATOXIN B1 ALDEHYDE REDUCTASE"/>
    <property type="match status" value="1"/>
</dbReference>
<evidence type="ECO:0000313" key="4">
    <source>
        <dbReference type="Proteomes" id="UP001610334"/>
    </source>
</evidence>
<dbReference type="SUPFAM" id="SSF51430">
    <property type="entry name" value="NAD(P)-linked oxidoreductase"/>
    <property type="match status" value="1"/>
</dbReference>
<keyword evidence="1" id="KW-0560">Oxidoreductase</keyword>
<dbReference type="InterPro" id="IPR036812">
    <property type="entry name" value="NAD(P)_OxRdtase_dom_sf"/>
</dbReference>
<dbReference type="EMBL" id="JBFXLT010000170">
    <property type="protein sequence ID" value="KAL2802665.1"/>
    <property type="molecule type" value="Genomic_DNA"/>
</dbReference>
<dbReference type="Pfam" id="PF00248">
    <property type="entry name" value="Aldo_ket_red"/>
    <property type="match status" value="1"/>
</dbReference>
<organism evidence="3 4">
    <name type="scientific">Aspergillus granulosus</name>
    <dbReference type="NCBI Taxonomy" id="176169"/>
    <lineage>
        <taxon>Eukaryota</taxon>
        <taxon>Fungi</taxon>
        <taxon>Dikarya</taxon>
        <taxon>Ascomycota</taxon>
        <taxon>Pezizomycotina</taxon>
        <taxon>Eurotiomycetes</taxon>
        <taxon>Eurotiomycetidae</taxon>
        <taxon>Eurotiales</taxon>
        <taxon>Aspergillaceae</taxon>
        <taxon>Aspergillus</taxon>
        <taxon>Aspergillus subgen. Nidulantes</taxon>
    </lineage>
</organism>
<evidence type="ECO:0000256" key="1">
    <source>
        <dbReference type="ARBA" id="ARBA00023002"/>
    </source>
</evidence>
<evidence type="ECO:0000259" key="2">
    <source>
        <dbReference type="Pfam" id="PF00248"/>
    </source>
</evidence>
<dbReference type="Gene3D" id="3.20.20.100">
    <property type="entry name" value="NADP-dependent oxidoreductase domain"/>
    <property type="match status" value="1"/>
</dbReference>
<accession>A0ABR4GW00</accession>
<sequence length="330" mass="36259">MPQLVGKDIGPVGLGLMGLTWRATPPPQEQAFATLRAAVASGCTCWNGAEFYGTPEYNSLVLLERYFEKYPEDADKVVLSIKGGINPDTHQIDGSPENTRRTLDNCIAQLKGRKKIDLFEFGRRDSNVPLEATFGVIEREYIQTGKIGGIALSEVRAETIHEAAKYTKIVGVEVELSMLTPDILDNGIADACAEYGIPIVAYSPMGRGILTGQFRKHGDVPKDSLLLQLGFPRFQQENFEKNLQLFSQIEEIATLKGCTPAQLSIGWTIALSRRLKTTVIPIPGASTARRVEENSKLVELSDEELAQIDGILKTFTPAGERYPGIFQTNT</sequence>
<name>A0ABR4GW00_9EURO</name>
<evidence type="ECO:0000313" key="3">
    <source>
        <dbReference type="EMBL" id="KAL2802665.1"/>
    </source>
</evidence>
<keyword evidence="4" id="KW-1185">Reference proteome</keyword>
<protein>
    <submittedName>
        <fullName evidence="3">NADP-dependent oxidoreductase domain-containing protein</fullName>
    </submittedName>
</protein>
<comment type="caution">
    <text evidence="3">The sequence shown here is derived from an EMBL/GenBank/DDBJ whole genome shotgun (WGS) entry which is preliminary data.</text>
</comment>
<proteinExistence type="predicted"/>
<dbReference type="InterPro" id="IPR050791">
    <property type="entry name" value="Aldo-Keto_reductase"/>
</dbReference>
<dbReference type="CDD" id="cd19077">
    <property type="entry name" value="AKR_AKR8A1-2"/>
    <property type="match status" value="1"/>
</dbReference>
<gene>
    <name evidence="3" type="ORF">BJX63DRAFT_414416</name>
</gene>